<dbReference type="GO" id="GO:0012505">
    <property type="term" value="C:endomembrane system"/>
    <property type="evidence" value="ECO:0007669"/>
    <property type="project" value="TreeGrafter"/>
</dbReference>
<evidence type="ECO:0000259" key="5">
    <source>
        <dbReference type="Pfam" id="PF03088"/>
    </source>
</evidence>
<sequence length="419" mass="46445">MGDYGLRQRRKDDQDYLLPQTSHIKVRLPPKTKSGLTCCKLLFFVFVGLPLSLVGFGSYLVFTPGIIDPQYYSMPEPPELTGPLAVNDMLTKAERLMEGEISGPESILLDQGKLYTGTYNGKVVEILKNEVLRFVRWGPPPCGSYITEPTCGRPLGVRMTSNKQLIVADAYLGIYSVNIVEGKSTRLVEGGKVIDGRPLKFLNDVEIVHDDLILFTDSSSKWDRRRFLHIGLEAAGDGRLLSLVPSTGDVRVVLDGLHFPNGIQLSTDRSSVLIAETTMARIIRYHLTGPNEGQSEIFKENLPGYPDNIRMSSNGSLWVPLAGIRQKGHFSFLDFLGNKPWLRKIIAQVIPEAKLAGMFGQLKPKHSMIVLLDDKGNYVSSLHDPTGEVIPDISQLADGGNVLYFGSYHSEFIGRLNLI</sequence>
<protein>
    <submittedName>
        <fullName evidence="7">Strictosidine synthase conserved region domain-containing protein</fullName>
    </submittedName>
</protein>
<name>A0A914VAM0_9BILA</name>
<reference evidence="7" key="1">
    <citation type="submission" date="2022-11" db="UniProtKB">
        <authorList>
            <consortium name="WormBaseParasite"/>
        </authorList>
    </citation>
    <scope>IDENTIFICATION</scope>
</reference>
<dbReference type="Proteomes" id="UP000887566">
    <property type="component" value="Unplaced"/>
</dbReference>
<evidence type="ECO:0000256" key="3">
    <source>
        <dbReference type="ARBA" id="ARBA00023180"/>
    </source>
</evidence>
<dbReference type="SUPFAM" id="SSF63829">
    <property type="entry name" value="Calcium-dependent phosphotriesterase"/>
    <property type="match status" value="1"/>
</dbReference>
<dbReference type="PANTHER" id="PTHR10426">
    <property type="entry name" value="STRICTOSIDINE SYNTHASE-RELATED"/>
    <property type="match status" value="1"/>
</dbReference>
<dbReference type="Pfam" id="PF03088">
    <property type="entry name" value="Str_synth"/>
    <property type="match status" value="1"/>
</dbReference>
<evidence type="ECO:0000256" key="2">
    <source>
        <dbReference type="ARBA" id="ARBA00022553"/>
    </source>
</evidence>
<dbReference type="WBParaSite" id="PSAMB.scaffold1640size29143.g14127.t1">
    <property type="protein sequence ID" value="PSAMB.scaffold1640size29143.g14127.t1"/>
    <property type="gene ID" value="PSAMB.scaffold1640size29143.g14127"/>
</dbReference>
<dbReference type="Pfam" id="PF20067">
    <property type="entry name" value="SSL_N"/>
    <property type="match status" value="1"/>
</dbReference>
<evidence type="ECO:0000313" key="6">
    <source>
        <dbReference type="Proteomes" id="UP000887566"/>
    </source>
</evidence>
<organism evidence="6 7">
    <name type="scientific">Plectus sambesii</name>
    <dbReference type="NCBI Taxonomy" id="2011161"/>
    <lineage>
        <taxon>Eukaryota</taxon>
        <taxon>Metazoa</taxon>
        <taxon>Ecdysozoa</taxon>
        <taxon>Nematoda</taxon>
        <taxon>Chromadorea</taxon>
        <taxon>Plectida</taxon>
        <taxon>Plectina</taxon>
        <taxon>Plectoidea</taxon>
        <taxon>Plectidae</taxon>
        <taxon>Plectus</taxon>
    </lineage>
</organism>
<dbReference type="Gene3D" id="2.120.10.30">
    <property type="entry name" value="TolB, C-terminal domain"/>
    <property type="match status" value="1"/>
</dbReference>
<keyword evidence="6" id="KW-1185">Reference proteome</keyword>
<evidence type="ECO:0000256" key="1">
    <source>
        <dbReference type="ARBA" id="ARBA00009191"/>
    </source>
</evidence>
<feature type="transmembrane region" description="Helical" evidence="4">
    <location>
        <begin position="41"/>
        <end position="62"/>
    </location>
</feature>
<evidence type="ECO:0000313" key="7">
    <source>
        <dbReference type="WBParaSite" id="PSAMB.scaffold1640size29143.g14127.t1"/>
    </source>
</evidence>
<feature type="domain" description="Strictosidine synthase conserved region" evidence="5">
    <location>
        <begin position="203"/>
        <end position="289"/>
    </location>
</feature>
<dbReference type="GO" id="GO:0016787">
    <property type="term" value="F:hydrolase activity"/>
    <property type="evidence" value="ECO:0007669"/>
    <property type="project" value="TreeGrafter"/>
</dbReference>
<dbReference type="InterPro" id="IPR011042">
    <property type="entry name" value="6-blade_b-propeller_TolB-like"/>
</dbReference>
<comment type="similarity">
    <text evidence="1">Belongs to the strictosidine synthase family.</text>
</comment>
<proteinExistence type="inferred from homology"/>
<keyword evidence="4" id="KW-0812">Transmembrane</keyword>
<keyword evidence="2" id="KW-0597">Phosphoprotein</keyword>
<dbReference type="PANTHER" id="PTHR10426:SF88">
    <property type="entry name" value="ADIPOCYTE PLASMA MEMBRANE-ASSOCIATED PROTEIN HEMOMUCIN-RELATED"/>
    <property type="match status" value="1"/>
</dbReference>
<evidence type="ECO:0000256" key="4">
    <source>
        <dbReference type="SAM" id="Phobius"/>
    </source>
</evidence>
<keyword evidence="4" id="KW-0472">Membrane</keyword>
<accession>A0A914VAM0</accession>
<keyword evidence="3" id="KW-0325">Glycoprotein</keyword>
<keyword evidence="4" id="KW-1133">Transmembrane helix</keyword>
<dbReference type="AlphaFoldDB" id="A0A914VAM0"/>
<dbReference type="InterPro" id="IPR018119">
    <property type="entry name" value="Strictosidine_synth_cons-reg"/>
</dbReference>